<dbReference type="RefSeq" id="WP_188389708.1">
    <property type="nucleotide sequence ID" value="NZ_BMFK01000004.1"/>
</dbReference>
<keyword evidence="7" id="KW-0966">Cell projection</keyword>
<dbReference type="PANTHER" id="PTHR34773:SF1">
    <property type="entry name" value="FLAGELLAR SECRETION CHAPERONE FLIS"/>
    <property type="match status" value="1"/>
</dbReference>
<dbReference type="CDD" id="cd16098">
    <property type="entry name" value="FliS"/>
    <property type="match status" value="1"/>
</dbReference>
<dbReference type="SUPFAM" id="SSF101116">
    <property type="entry name" value="Flagellar export chaperone FliS"/>
    <property type="match status" value="1"/>
</dbReference>
<dbReference type="GO" id="GO:0044780">
    <property type="term" value="P:bacterial-type flagellum assembly"/>
    <property type="evidence" value="ECO:0007669"/>
    <property type="project" value="InterPro"/>
</dbReference>
<protein>
    <recommendedName>
        <fullName evidence="6">Flagellar secretion chaperone FliS</fullName>
    </recommendedName>
</protein>
<reference evidence="7" key="1">
    <citation type="journal article" date="2014" name="Int. J. Syst. Evol. Microbiol.">
        <title>Complete genome sequence of Corynebacterium casei LMG S-19264T (=DSM 44701T), isolated from a smear-ripened cheese.</title>
        <authorList>
            <consortium name="US DOE Joint Genome Institute (JGI-PGF)"/>
            <person name="Walter F."/>
            <person name="Albersmeier A."/>
            <person name="Kalinowski J."/>
            <person name="Ruckert C."/>
        </authorList>
    </citation>
    <scope>NUCLEOTIDE SEQUENCE</scope>
    <source>
        <strain evidence="7">CGMCC 1.12698</strain>
    </source>
</reference>
<dbReference type="Gene3D" id="1.20.120.340">
    <property type="entry name" value="Flagellar protein FliS"/>
    <property type="match status" value="1"/>
</dbReference>
<evidence type="ECO:0000256" key="2">
    <source>
        <dbReference type="ARBA" id="ARBA00008787"/>
    </source>
</evidence>
<organism evidence="7 8">
    <name type="scientific">Priestia taiwanensis</name>
    <dbReference type="NCBI Taxonomy" id="1347902"/>
    <lineage>
        <taxon>Bacteria</taxon>
        <taxon>Bacillati</taxon>
        <taxon>Bacillota</taxon>
        <taxon>Bacilli</taxon>
        <taxon>Bacillales</taxon>
        <taxon>Bacillaceae</taxon>
        <taxon>Priestia</taxon>
    </lineage>
</organism>
<comment type="caution">
    <text evidence="7">The sequence shown here is derived from an EMBL/GenBank/DDBJ whole genome shotgun (WGS) entry which is preliminary data.</text>
</comment>
<keyword evidence="3 6" id="KW-0963">Cytoplasm</keyword>
<keyword evidence="5" id="KW-0143">Chaperone</keyword>
<reference evidence="7" key="2">
    <citation type="submission" date="2020-09" db="EMBL/GenBank/DDBJ databases">
        <authorList>
            <person name="Sun Q."/>
            <person name="Zhou Y."/>
        </authorList>
    </citation>
    <scope>NUCLEOTIDE SEQUENCE</scope>
    <source>
        <strain evidence="7">CGMCC 1.12698</strain>
    </source>
</reference>
<dbReference type="InterPro" id="IPR003713">
    <property type="entry name" value="FliS"/>
</dbReference>
<sequence>MGMRNPYEAYQQNTVTTKSPGELTLMLYEGCLKFLGRAKVAMDQKNIQVKNENIQKSQAIIHELMVTLNKEVELSKDLLSLYEYMNRQLIQANIKNDVALIEEVEGFVREFRDTWKQVIHIYRQQQHTTGGQA</sequence>
<dbReference type="InterPro" id="IPR036584">
    <property type="entry name" value="FliS_sf"/>
</dbReference>
<dbReference type="EMBL" id="BMFK01000004">
    <property type="protein sequence ID" value="GGE81754.1"/>
    <property type="molecule type" value="Genomic_DNA"/>
</dbReference>
<evidence type="ECO:0000256" key="5">
    <source>
        <dbReference type="ARBA" id="ARBA00023186"/>
    </source>
</evidence>
<comment type="similarity">
    <text evidence="2 6">Belongs to the FliS family.</text>
</comment>
<evidence type="ECO:0000256" key="3">
    <source>
        <dbReference type="ARBA" id="ARBA00022490"/>
    </source>
</evidence>
<keyword evidence="8" id="KW-1185">Reference proteome</keyword>
<dbReference type="GO" id="GO:0071973">
    <property type="term" value="P:bacterial-type flagellum-dependent cell motility"/>
    <property type="evidence" value="ECO:0007669"/>
    <property type="project" value="TreeGrafter"/>
</dbReference>
<dbReference type="Pfam" id="PF02561">
    <property type="entry name" value="FliS"/>
    <property type="match status" value="1"/>
</dbReference>
<evidence type="ECO:0000313" key="7">
    <source>
        <dbReference type="EMBL" id="GGE81754.1"/>
    </source>
</evidence>
<keyword evidence="4 6" id="KW-1005">Bacterial flagellum biogenesis</keyword>
<keyword evidence="7" id="KW-0282">Flagellum</keyword>
<evidence type="ECO:0000313" key="8">
    <source>
        <dbReference type="Proteomes" id="UP000605259"/>
    </source>
</evidence>
<evidence type="ECO:0000256" key="1">
    <source>
        <dbReference type="ARBA" id="ARBA00004514"/>
    </source>
</evidence>
<proteinExistence type="inferred from homology"/>
<dbReference type="PANTHER" id="PTHR34773">
    <property type="entry name" value="FLAGELLAR SECRETION CHAPERONE FLIS"/>
    <property type="match status" value="1"/>
</dbReference>
<evidence type="ECO:0000256" key="4">
    <source>
        <dbReference type="ARBA" id="ARBA00022795"/>
    </source>
</evidence>
<dbReference type="PIRSF" id="PIRSF039090">
    <property type="entry name" value="Flis"/>
    <property type="match status" value="1"/>
</dbReference>
<accession>A0A917ETV9</accession>
<dbReference type="Proteomes" id="UP000605259">
    <property type="component" value="Unassembled WGS sequence"/>
</dbReference>
<evidence type="ECO:0000256" key="6">
    <source>
        <dbReference type="PIRNR" id="PIRNR039090"/>
    </source>
</evidence>
<comment type="subcellular location">
    <subcellularLocation>
        <location evidence="1 6">Cytoplasm</location>
        <location evidence="1 6">Cytosol</location>
    </subcellularLocation>
</comment>
<dbReference type="AlphaFoldDB" id="A0A917ETV9"/>
<keyword evidence="7" id="KW-0969">Cilium</keyword>
<dbReference type="GO" id="GO:0005829">
    <property type="term" value="C:cytosol"/>
    <property type="evidence" value="ECO:0007669"/>
    <property type="project" value="UniProtKB-SubCell"/>
</dbReference>
<gene>
    <name evidence="7" type="primary">fliS</name>
    <name evidence="7" type="ORF">GCM10007140_34280</name>
</gene>
<dbReference type="NCBIfam" id="TIGR00208">
    <property type="entry name" value="fliS"/>
    <property type="match status" value="1"/>
</dbReference>
<name>A0A917ETV9_9BACI</name>